<organism evidence="2 3">
    <name type="scientific">Oricola thermophila</name>
    <dbReference type="NCBI Taxonomy" id="2742145"/>
    <lineage>
        <taxon>Bacteria</taxon>
        <taxon>Pseudomonadati</taxon>
        <taxon>Pseudomonadota</taxon>
        <taxon>Alphaproteobacteria</taxon>
        <taxon>Hyphomicrobiales</taxon>
        <taxon>Ahrensiaceae</taxon>
        <taxon>Oricola</taxon>
    </lineage>
</organism>
<evidence type="ECO:0000313" key="2">
    <source>
        <dbReference type="EMBL" id="QKV18720.1"/>
    </source>
</evidence>
<feature type="coiled-coil region" evidence="1">
    <location>
        <begin position="55"/>
        <end position="103"/>
    </location>
</feature>
<dbReference type="AlphaFoldDB" id="A0A6N1VCT9"/>
<protein>
    <submittedName>
        <fullName evidence="2">Uncharacterized protein</fullName>
    </submittedName>
</protein>
<reference evidence="2 3" key="1">
    <citation type="submission" date="2020-06" db="EMBL/GenBank/DDBJ databases">
        <title>Oricola thermophila sp. nov. isolated from a tidal sediments.</title>
        <authorList>
            <person name="Kwon K.K."/>
            <person name="Yang S.-H."/>
            <person name="Park M.-J."/>
        </authorList>
    </citation>
    <scope>NUCLEOTIDE SEQUENCE [LARGE SCALE GENOMIC DNA]</scope>
    <source>
        <strain evidence="2 3">MEBiC13590</strain>
    </source>
</reference>
<evidence type="ECO:0000256" key="1">
    <source>
        <dbReference type="SAM" id="Coils"/>
    </source>
</evidence>
<dbReference type="EMBL" id="CP054836">
    <property type="protein sequence ID" value="QKV18720.1"/>
    <property type="molecule type" value="Genomic_DNA"/>
</dbReference>
<dbReference type="Gene3D" id="1.20.5.340">
    <property type="match status" value="1"/>
</dbReference>
<name>A0A6N1VCT9_9HYPH</name>
<sequence length="119" mass="12677">MAKTHRFAVTLNVGGKRYAPGSEVPIGGKNGLPEDQVEAIEAVHGKWDKSPAGARALREEAVAARERELAEARNEIAGLEEKLKAANGAIAARDKRIAELEAEVNQLTDPANQGQNPNS</sequence>
<proteinExistence type="predicted"/>
<dbReference type="Proteomes" id="UP000509367">
    <property type="component" value="Chromosome"/>
</dbReference>
<dbReference type="KEGG" id="orm:HTY61_09790"/>
<gene>
    <name evidence="2" type="ORF">HTY61_09790</name>
</gene>
<keyword evidence="1" id="KW-0175">Coiled coil</keyword>
<dbReference type="RefSeq" id="WP_175276613.1">
    <property type="nucleotide sequence ID" value="NZ_CP054836.1"/>
</dbReference>
<keyword evidence="3" id="KW-1185">Reference proteome</keyword>
<accession>A0A6N1VCT9</accession>
<evidence type="ECO:0000313" key="3">
    <source>
        <dbReference type="Proteomes" id="UP000509367"/>
    </source>
</evidence>